<dbReference type="AlphaFoldDB" id="A0A1I2SM25"/>
<dbReference type="InterPro" id="IPR027470">
    <property type="entry name" value="Cation_efflux_CTD"/>
</dbReference>
<evidence type="ECO:0000256" key="3">
    <source>
        <dbReference type="ARBA" id="ARBA00022448"/>
    </source>
</evidence>
<feature type="domain" description="Cation efflux protein cytoplasmic" evidence="9">
    <location>
        <begin position="214"/>
        <end position="292"/>
    </location>
</feature>
<keyword evidence="5 7" id="KW-1133">Transmembrane helix</keyword>
<dbReference type="Pfam" id="PF16916">
    <property type="entry name" value="ZT_dimer"/>
    <property type="match status" value="1"/>
</dbReference>
<dbReference type="EMBL" id="FOOX01000005">
    <property type="protein sequence ID" value="SFG50911.1"/>
    <property type="molecule type" value="Genomic_DNA"/>
</dbReference>
<feature type="transmembrane region" description="Helical" evidence="7">
    <location>
        <begin position="45"/>
        <end position="62"/>
    </location>
</feature>
<evidence type="ECO:0000313" key="11">
    <source>
        <dbReference type="Proteomes" id="UP000199337"/>
    </source>
</evidence>
<dbReference type="GO" id="GO:0006882">
    <property type="term" value="P:intracellular zinc ion homeostasis"/>
    <property type="evidence" value="ECO:0007669"/>
    <property type="project" value="TreeGrafter"/>
</dbReference>
<dbReference type="Proteomes" id="UP000199337">
    <property type="component" value="Unassembled WGS sequence"/>
</dbReference>
<evidence type="ECO:0000256" key="6">
    <source>
        <dbReference type="ARBA" id="ARBA00023136"/>
    </source>
</evidence>
<accession>A0A1I2SM25</accession>
<dbReference type="InterPro" id="IPR027469">
    <property type="entry name" value="Cation_efflux_TMD_sf"/>
</dbReference>
<evidence type="ECO:0000313" key="10">
    <source>
        <dbReference type="EMBL" id="SFG50911.1"/>
    </source>
</evidence>
<evidence type="ECO:0000256" key="4">
    <source>
        <dbReference type="ARBA" id="ARBA00022692"/>
    </source>
</evidence>
<dbReference type="Gene3D" id="1.20.1510.10">
    <property type="entry name" value="Cation efflux protein transmembrane domain"/>
    <property type="match status" value="1"/>
</dbReference>
<evidence type="ECO:0000256" key="2">
    <source>
        <dbReference type="ARBA" id="ARBA00008114"/>
    </source>
</evidence>
<dbReference type="RefSeq" id="WP_238456380.1">
    <property type="nucleotide sequence ID" value="NZ_FOOX01000005.1"/>
</dbReference>
<dbReference type="NCBIfam" id="TIGR01297">
    <property type="entry name" value="CDF"/>
    <property type="match status" value="1"/>
</dbReference>
<evidence type="ECO:0000256" key="7">
    <source>
        <dbReference type="SAM" id="Phobius"/>
    </source>
</evidence>
<dbReference type="GO" id="GO:0015086">
    <property type="term" value="F:cadmium ion transmembrane transporter activity"/>
    <property type="evidence" value="ECO:0007669"/>
    <property type="project" value="TreeGrafter"/>
</dbReference>
<dbReference type="InterPro" id="IPR002524">
    <property type="entry name" value="Cation_efflux"/>
</dbReference>
<dbReference type="GO" id="GO:0015093">
    <property type="term" value="F:ferrous iron transmembrane transporter activity"/>
    <property type="evidence" value="ECO:0007669"/>
    <property type="project" value="TreeGrafter"/>
</dbReference>
<protein>
    <submittedName>
        <fullName evidence="10">Cation diffusion facilitator family transporter</fullName>
    </submittedName>
</protein>
<keyword evidence="11" id="KW-1185">Reference proteome</keyword>
<dbReference type="Pfam" id="PF01545">
    <property type="entry name" value="Cation_efflux"/>
    <property type="match status" value="1"/>
</dbReference>
<dbReference type="GO" id="GO:0005886">
    <property type="term" value="C:plasma membrane"/>
    <property type="evidence" value="ECO:0007669"/>
    <property type="project" value="TreeGrafter"/>
</dbReference>
<dbReference type="PANTHER" id="PTHR43840:SF15">
    <property type="entry name" value="MITOCHONDRIAL METAL TRANSPORTER 1-RELATED"/>
    <property type="match status" value="1"/>
</dbReference>
<evidence type="ECO:0000259" key="8">
    <source>
        <dbReference type="Pfam" id="PF01545"/>
    </source>
</evidence>
<dbReference type="SUPFAM" id="SSF161111">
    <property type="entry name" value="Cation efflux protein transmembrane domain-like"/>
    <property type="match status" value="1"/>
</dbReference>
<dbReference type="InterPro" id="IPR036837">
    <property type="entry name" value="Cation_efflux_CTD_sf"/>
</dbReference>
<keyword evidence="4 7" id="KW-0812">Transmembrane</keyword>
<dbReference type="Gene3D" id="3.30.70.1350">
    <property type="entry name" value="Cation efflux protein, cytoplasmic domain"/>
    <property type="match status" value="1"/>
</dbReference>
<dbReference type="InterPro" id="IPR050291">
    <property type="entry name" value="CDF_Transporter"/>
</dbReference>
<evidence type="ECO:0000256" key="5">
    <source>
        <dbReference type="ARBA" id="ARBA00022989"/>
    </source>
</evidence>
<name>A0A1I2SM25_9FIRM</name>
<feature type="transmembrane region" description="Helical" evidence="7">
    <location>
        <begin position="83"/>
        <end position="100"/>
    </location>
</feature>
<dbReference type="PANTHER" id="PTHR43840">
    <property type="entry name" value="MITOCHONDRIAL METAL TRANSPORTER 1-RELATED"/>
    <property type="match status" value="1"/>
</dbReference>
<gene>
    <name evidence="10" type="ORF">SAMN05660649_01879</name>
</gene>
<feature type="domain" description="Cation efflux protein transmembrane" evidence="8">
    <location>
        <begin position="17"/>
        <end position="210"/>
    </location>
</feature>
<dbReference type="GO" id="GO:0015341">
    <property type="term" value="F:zinc efflux antiporter activity"/>
    <property type="evidence" value="ECO:0007669"/>
    <property type="project" value="TreeGrafter"/>
</dbReference>
<dbReference type="InterPro" id="IPR058533">
    <property type="entry name" value="Cation_efflux_TM"/>
</dbReference>
<feature type="transmembrane region" description="Helical" evidence="7">
    <location>
        <begin position="116"/>
        <end position="134"/>
    </location>
</feature>
<keyword evidence="6 7" id="KW-0472">Membrane</keyword>
<sequence length="334" mass="36475">MDNFSWDNQEKIKVAKFSIISNSILTVGKLTAGVMMGSISVLSEAIHSGLDLIAAIIAFASVRESNKPADDVHRYGHGKFENLAAITEAILILVAAGLIIKESLPKLLHGATEVRSLGVGAGIMGISALVNMYVSSRLMRVAKKTDSPALAADAWHLRTDVLTSLGVLLGIILIKLTGFYLIDPLIAIGVTILILKAAYDLVHESLASILDARLPDHEEDIIKEVLQAYNGSYVDYRRLRTRKAGPQRHIDFTLIVPRGEQIISAHSLCDSIEQDLRQKIPGVEVVIHAEPCLPKKGDCEICNVKLHYCMTGDRKVKCESCDESCASENIKKRN</sequence>
<comment type="subcellular location">
    <subcellularLocation>
        <location evidence="1">Membrane</location>
        <topology evidence="1">Multi-pass membrane protein</topology>
    </subcellularLocation>
</comment>
<keyword evidence="3" id="KW-0813">Transport</keyword>
<evidence type="ECO:0000259" key="9">
    <source>
        <dbReference type="Pfam" id="PF16916"/>
    </source>
</evidence>
<proteinExistence type="inferred from homology"/>
<reference evidence="11" key="1">
    <citation type="submission" date="2016-10" db="EMBL/GenBank/DDBJ databases">
        <authorList>
            <person name="Varghese N."/>
            <person name="Submissions S."/>
        </authorList>
    </citation>
    <scope>NUCLEOTIDE SEQUENCE [LARGE SCALE GENOMIC DNA]</scope>
    <source>
        <strain evidence="11">DSM 17038</strain>
    </source>
</reference>
<dbReference type="STRING" id="341036.SAMN05660649_01879"/>
<dbReference type="SUPFAM" id="SSF160240">
    <property type="entry name" value="Cation efflux protein cytoplasmic domain-like"/>
    <property type="match status" value="1"/>
</dbReference>
<evidence type="ECO:0000256" key="1">
    <source>
        <dbReference type="ARBA" id="ARBA00004141"/>
    </source>
</evidence>
<comment type="similarity">
    <text evidence="2">Belongs to the cation diffusion facilitator (CDF) transporter (TC 2.A.4) family.</text>
</comment>
<organism evidence="10 11">
    <name type="scientific">Desulfotruncus arcticus DSM 17038</name>
    <dbReference type="NCBI Taxonomy" id="1121424"/>
    <lineage>
        <taxon>Bacteria</taxon>
        <taxon>Bacillati</taxon>
        <taxon>Bacillota</taxon>
        <taxon>Clostridia</taxon>
        <taxon>Eubacteriales</taxon>
        <taxon>Desulfallaceae</taxon>
        <taxon>Desulfotruncus</taxon>
    </lineage>
</organism>